<dbReference type="Gene3D" id="3.30.2300.10">
    <property type="entry name" value="THUMP superfamily"/>
    <property type="match status" value="1"/>
</dbReference>
<name>A0AB40BPS8_DIOCR</name>
<evidence type="ECO:0000259" key="3">
    <source>
        <dbReference type="PROSITE" id="PS51165"/>
    </source>
</evidence>
<dbReference type="RefSeq" id="XP_039129407.1">
    <property type="nucleotide sequence ID" value="XM_039273473.1"/>
</dbReference>
<keyword evidence="4" id="KW-1185">Reference proteome</keyword>
<dbReference type="PANTHER" id="PTHR13452">
    <property type="entry name" value="THUMP DOMAIN CONTAINING PROTEIN 1-RELATED"/>
    <property type="match status" value="1"/>
</dbReference>
<organism evidence="4 7">
    <name type="scientific">Dioscorea cayennensis subsp. rotundata</name>
    <name type="common">White Guinea yam</name>
    <name type="synonym">Dioscorea rotundata</name>
    <dbReference type="NCBI Taxonomy" id="55577"/>
    <lineage>
        <taxon>Eukaryota</taxon>
        <taxon>Viridiplantae</taxon>
        <taxon>Streptophyta</taxon>
        <taxon>Embryophyta</taxon>
        <taxon>Tracheophyta</taxon>
        <taxon>Spermatophyta</taxon>
        <taxon>Magnoliopsida</taxon>
        <taxon>Liliopsida</taxon>
        <taxon>Dioscoreales</taxon>
        <taxon>Dioscoreaceae</taxon>
        <taxon>Dioscorea</taxon>
    </lineage>
</organism>
<feature type="compositionally biased region" description="Basic and acidic residues" evidence="2">
    <location>
        <begin position="119"/>
        <end position="197"/>
    </location>
</feature>
<dbReference type="FunFam" id="3.30.2300.10:FF:000001">
    <property type="entry name" value="THUMP domain-containing protein 1"/>
    <property type="match status" value="1"/>
</dbReference>
<gene>
    <name evidence="5 6 7" type="primary">LOC120265537</name>
</gene>
<dbReference type="SUPFAM" id="SSF143437">
    <property type="entry name" value="THUMP domain-like"/>
    <property type="match status" value="1"/>
</dbReference>
<feature type="region of interest" description="Disordered" evidence="2">
    <location>
        <begin position="1"/>
        <end position="48"/>
    </location>
</feature>
<protein>
    <submittedName>
        <fullName evidence="5 6">THUMP domain-containing protein 1 homolog</fullName>
    </submittedName>
</protein>
<dbReference type="AlphaFoldDB" id="A0AB40BPS8"/>
<evidence type="ECO:0000313" key="6">
    <source>
        <dbReference type="RefSeq" id="XP_039129408.1"/>
    </source>
</evidence>
<dbReference type="SMART" id="SM00981">
    <property type="entry name" value="THUMP"/>
    <property type="match status" value="1"/>
</dbReference>
<dbReference type="PROSITE" id="PS51165">
    <property type="entry name" value="THUMP"/>
    <property type="match status" value="1"/>
</dbReference>
<feature type="compositionally biased region" description="Low complexity" evidence="2">
    <location>
        <begin position="1"/>
        <end position="17"/>
    </location>
</feature>
<evidence type="ECO:0000256" key="1">
    <source>
        <dbReference type="PROSITE-ProRule" id="PRU00529"/>
    </source>
</evidence>
<feature type="region of interest" description="Disordered" evidence="2">
    <location>
        <begin position="78"/>
        <end position="207"/>
    </location>
</feature>
<feature type="compositionally biased region" description="Polar residues" evidence="2">
    <location>
        <begin position="80"/>
        <end position="89"/>
    </location>
</feature>
<accession>A0AB40BPS8</accession>
<dbReference type="RefSeq" id="XP_039129408.1">
    <property type="nucleotide sequence ID" value="XM_039273474.1"/>
</dbReference>
<reference evidence="5 6" key="1">
    <citation type="submission" date="2025-04" db="UniProtKB">
        <authorList>
            <consortium name="RefSeq"/>
        </authorList>
    </citation>
    <scope>IDENTIFICATION</scope>
</reference>
<feature type="compositionally biased region" description="Basic residues" evidence="2">
    <location>
        <begin position="22"/>
        <end position="36"/>
    </location>
</feature>
<evidence type="ECO:0000313" key="4">
    <source>
        <dbReference type="Proteomes" id="UP001515500"/>
    </source>
</evidence>
<keyword evidence="1" id="KW-0694">RNA-binding</keyword>
<dbReference type="GO" id="GO:0003723">
    <property type="term" value="F:RNA binding"/>
    <property type="evidence" value="ECO:0007669"/>
    <property type="project" value="UniProtKB-UniRule"/>
</dbReference>
<dbReference type="RefSeq" id="XP_039129409.1">
    <property type="nucleotide sequence ID" value="XM_039273475.1"/>
</dbReference>
<dbReference type="Proteomes" id="UP001515500">
    <property type="component" value="Chromosome 7"/>
</dbReference>
<evidence type="ECO:0000313" key="7">
    <source>
        <dbReference type="RefSeq" id="XP_039129409.1"/>
    </source>
</evidence>
<dbReference type="GeneID" id="120265537"/>
<evidence type="ECO:0000256" key="2">
    <source>
        <dbReference type="SAM" id="MobiDB-lite"/>
    </source>
</evidence>
<sequence length="398" mass="44214">MAAENKPSASSNSNSGNNNGGKGKKRKYLPHGKPVRKGSYPLHPGVQGFFITCDGGRERQATNEALNLLDTFYEELVHGKTSSTNSRTIPSKPLNKITKFKDSDSSSDEDDSSQPNDQNVEKSAEESEESLAKKQNDQNVEKSAEKSEKSLVKEQNDQNVEKSAKETEKSLVKEQNDQNVEKSVEETEESPVKKQRVEGNSSNCKNIESDKAKDKCIDDLIEDELKELGDRNKRHFASLDSGCNGVIFIQMHKKDGVPGPSSIVQHMMTSAASTRKHMSRFILRILPAEVACYASEEEITKAIKPLVEHHFPAEPPNPQKFAVLYEARSNTGIERMPIINAVAKSVPQPHKVDLKNPDKTIIVQIVKTICLVGVVKKYKELSKYNLRQLTSPQGSENN</sequence>
<proteinExistence type="predicted"/>
<feature type="domain" description="THUMP" evidence="3">
    <location>
        <begin position="270"/>
        <end position="376"/>
    </location>
</feature>
<dbReference type="InterPro" id="IPR040183">
    <property type="entry name" value="THUMPD1-like"/>
</dbReference>
<dbReference type="Pfam" id="PF02926">
    <property type="entry name" value="THUMP"/>
    <property type="match status" value="1"/>
</dbReference>
<evidence type="ECO:0000313" key="5">
    <source>
        <dbReference type="RefSeq" id="XP_039129407.1"/>
    </source>
</evidence>
<dbReference type="CDD" id="cd11717">
    <property type="entry name" value="THUMP_THUMPD1_like"/>
    <property type="match status" value="1"/>
</dbReference>
<dbReference type="GO" id="GO:0006400">
    <property type="term" value="P:tRNA modification"/>
    <property type="evidence" value="ECO:0007669"/>
    <property type="project" value="InterPro"/>
</dbReference>
<dbReference type="PANTHER" id="PTHR13452:SF10">
    <property type="entry name" value="THUMP DOMAIN-CONTAINING PROTEIN 1"/>
    <property type="match status" value="1"/>
</dbReference>
<dbReference type="GO" id="GO:0005634">
    <property type="term" value="C:nucleus"/>
    <property type="evidence" value="ECO:0007669"/>
    <property type="project" value="EnsemblPlants"/>
</dbReference>
<dbReference type="InterPro" id="IPR004114">
    <property type="entry name" value="THUMP_dom"/>
</dbReference>